<evidence type="ECO:0000313" key="7">
    <source>
        <dbReference type="EMBL" id="HBA08783.1"/>
    </source>
</evidence>
<proteinExistence type="inferred from homology"/>
<dbReference type="GO" id="GO:0008198">
    <property type="term" value="F:ferrous iron binding"/>
    <property type="evidence" value="ECO:0007669"/>
    <property type="project" value="InterPro"/>
</dbReference>
<sequence>MSIKLSTRFPTLFISHGGGPWPYIEDMRQRFAVTEAELAKLPASLPAKPKAILVITGHWEEPQFTVSTAKQPAMVYDYSGFPEHTYHVQYPASGSPALAKRVSELLALTGVAVLKDEKRGFDHGTFVPLMLMYPDADIPVVMLSMKTTYDPLEHIQLGEALAPLRDEGVLIIGSGLTYHNMRGFGRPASLEPSVQFEQYLYEAVTSHDPQQRNQALVDWEQAPYARLVHPREDHLIPLMVVAGAAGDSVGERIFTDAVFGVVMASYQFG</sequence>
<dbReference type="Pfam" id="PF02900">
    <property type="entry name" value="LigB"/>
    <property type="match status" value="1"/>
</dbReference>
<evidence type="ECO:0000256" key="4">
    <source>
        <dbReference type="ARBA" id="ARBA00022833"/>
    </source>
</evidence>
<keyword evidence="4" id="KW-0862">Zinc</keyword>
<evidence type="ECO:0000256" key="2">
    <source>
        <dbReference type="ARBA" id="ARBA00007581"/>
    </source>
</evidence>
<comment type="caution">
    <text evidence="7">The sequence shown here is derived from an EMBL/GenBank/DDBJ whole genome shotgun (WGS) entry which is preliminary data.</text>
</comment>
<dbReference type="PIRSF" id="PIRSF006157">
    <property type="entry name" value="Doxgns_DODA"/>
    <property type="match status" value="1"/>
</dbReference>
<evidence type="ECO:0000256" key="3">
    <source>
        <dbReference type="ARBA" id="ARBA00022723"/>
    </source>
</evidence>
<keyword evidence="3" id="KW-0479">Metal-binding</keyword>
<dbReference type="InterPro" id="IPR004183">
    <property type="entry name" value="Xdiol_dOase_suB"/>
</dbReference>
<dbReference type="EMBL" id="DNAA01000092">
    <property type="protein sequence ID" value="HBA08783.1"/>
    <property type="molecule type" value="Genomic_DNA"/>
</dbReference>
<organism evidence="7 8">
    <name type="scientific">Methylotenera mobilis</name>
    <dbReference type="NCBI Taxonomy" id="359408"/>
    <lineage>
        <taxon>Bacteria</taxon>
        <taxon>Pseudomonadati</taxon>
        <taxon>Pseudomonadota</taxon>
        <taxon>Betaproteobacteria</taxon>
        <taxon>Nitrosomonadales</taxon>
        <taxon>Methylophilaceae</taxon>
        <taxon>Methylotenera</taxon>
    </lineage>
</organism>
<dbReference type="GO" id="GO:0008270">
    <property type="term" value="F:zinc ion binding"/>
    <property type="evidence" value="ECO:0007669"/>
    <property type="project" value="InterPro"/>
</dbReference>
<dbReference type="GO" id="GO:0016702">
    <property type="term" value="F:oxidoreductase activity, acting on single donors with incorporation of molecular oxygen, incorporation of two atoms of oxygen"/>
    <property type="evidence" value="ECO:0007669"/>
    <property type="project" value="UniProtKB-ARBA"/>
</dbReference>
<dbReference type="PANTHER" id="PTHR30096:SF0">
    <property type="entry name" value="4,5-DOPA DIOXYGENASE EXTRADIOL-LIKE PROTEIN"/>
    <property type="match status" value="1"/>
</dbReference>
<evidence type="ECO:0000313" key="8">
    <source>
        <dbReference type="Proteomes" id="UP000264313"/>
    </source>
</evidence>
<dbReference type="AlphaFoldDB" id="A0A351R9R2"/>
<keyword evidence="7" id="KW-0223">Dioxygenase</keyword>
<name>A0A351R9R2_9PROT</name>
<dbReference type="Gene3D" id="3.40.830.10">
    <property type="entry name" value="LigB-like"/>
    <property type="match status" value="1"/>
</dbReference>
<evidence type="ECO:0000256" key="1">
    <source>
        <dbReference type="ARBA" id="ARBA00001947"/>
    </source>
</evidence>
<protein>
    <submittedName>
        <fullName evidence="7">Dioxygenase</fullName>
    </submittedName>
</protein>
<dbReference type="CDD" id="cd07363">
    <property type="entry name" value="45_DOPA_Dioxygenase"/>
    <property type="match status" value="1"/>
</dbReference>
<keyword evidence="5" id="KW-0560">Oxidoreductase</keyword>
<feature type="domain" description="Extradiol ring-cleavage dioxygenase class III enzyme subunit B" evidence="6">
    <location>
        <begin position="48"/>
        <end position="250"/>
    </location>
</feature>
<dbReference type="SUPFAM" id="SSF53213">
    <property type="entry name" value="LigB-like"/>
    <property type="match status" value="1"/>
</dbReference>
<gene>
    <name evidence="7" type="ORF">DCW48_03835</name>
</gene>
<comment type="similarity">
    <text evidence="2">Belongs to the DODA-type extradiol aromatic ring-opening dioxygenase family.</text>
</comment>
<reference evidence="7 8" key="1">
    <citation type="journal article" date="2018" name="Nat. Biotechnol.">
        <title>A standardized bacterial taxonomy based on genome phylogeny substantially revises the tree of life.</title>
        <authorList>
            <person name="Parks D.H."/>
            <person name="Chuvochina M."/>
            <person name="Waite D.W."/>
            <person name="Rinke C."/>
            <person name="Skarshewski A."/>
            <person name="Chaumeil P.A."/>
            <person name="Hugenholtz P."/>
        </authorList>
    </citation>
    <scope>NUCLEOTIDE SEQUENCE [LARGE SCALE GENOMIC DNA]</scope>
    <source>
        <strain evidence="7">UBA9958</strain>
    </source>
</reference>
<comment type="cofactor">
    <cofactor evidence="1">
        <name>Zn(2+)</name>
        <dbReference type="ChEBI" id="CHEBI:29105"/>
    </cofactor>
</comment>
<dbReference type="Proteomes" id="UP000264313">
    <property type="component" value="Unassembled WGS sequence"/>
</dbReference>
<dbReference type="PANTHER" id="PTHR30096">
    <property type="entry name" value="4,5-DOPA DIOXYGENASE EXTRADIOL-LIKE PROTEIN"/>
    <property type="match status" value="1"/>
</dbReference>
<dbReference type="STRING" id="1132855.GCA_000384255_02454"/>
<evidence type="ECO:0000259" key="6">
    <source>
        <dbReference type="Pfam" id="PF02900"/>
    </source>
</evidence>
<accession>A0A351R9R2</accession>
<evidence type="ECO:0000256" key="5">
    <source>
        <dbReference type="ARBA" id="ARBA00023002"/>
    </source>
</evidence>
<dbReference type="InterPro" id="IPR014436">
    <property type="entry name" value="Extradiol_dOase_DODA"/>
</dbReference>